<dbReference type="GO" id="GO:0009252">
    <property type="term" value="P:peptidoglycan biosynthetic process"/>
    <property type="evidence" value="ECO:0007669"/>
    <property type="project" value="UniProtKB-UniRule"/>
</dbReference>
<feature type="modified residue" description="N6-carboxylysine" evidence="8">
    <location>
        <position position="230"/>
    </location>
</feature>
<feature type="domain" description="Mur ligase N-terminal catalytic" evidence="10">
    <location>
        <begin position="27"/>
        <end position="75"/>
    </location>
</feature>
<evidence type="ECO:0000259" key="12">
    <source>
        <dbReference type="Pfam" id="PF08245"/>
    </source>
</evidence>
<evidence type="ECO:0000256" key="1">
    <source>
        <dbReference type="ARBA" id="ARBA00004752"/>
    </source>
</evidence>
<dbReference type="GO" id="GO:0005524">
    <property type="term" value="F:ATP binding"/>
    <property type="evidence" value="ECO:0007669"/>
    <property type="project" value="UniProtKB-UniRule"/>
</dbReference>
<dbReference type="PANTHER" id="PTHR23135:SF4">
    <property type="entry name" value="UDP-N-ACETYLMURAMOYL-L-ALANYL-D-GLUTAMATE--2,6-DIAMINOPIMELATE LIGASE MURE HOMOLOG, CHLOROPLASTIC"/>
    <property type="match status" value="1"/>
</dbReference>
<gene>
    <name evidence="8" type="primary">murE</name>
    <name evidence="13" type="ORF">EV213_11350</name>
</gene>
<dbReference type="SUPFAM" id="SSF53623">
    <property type="entry name" value="MurD-like peptide ligases, catalytic domain"/>
    <property type="match status" value="1"/>
</dbReference>
<dbReference type="NCBIfam" id="TIGR01085">
    <property type="entry name" value="murE"/>
    <property type="match status" value="1"/>
</dbReference>
<keyword evidence="7 8" id="KW-0961">Cell wall biogenesis/degradation</keyword>
<sequence length="506" mass="56509">MKTIYFSDIEWNEEMTLSGPQSQQIIAIAYDSRRVENHSIFFCMVGEHADGHRFIEDAIQKGACAVVGSDASALKEASDRHPTISFIFASETRRALACFSAHYYNRADQKLKTAAVTGTNGKTTVTSYIRSLLNHLGMPTGQIGTAGIWDDQSPLPFKQTTPTTPEAPDLQAIFQHLQHSHVKAVAMEATSIAIEQNRLAEMIFDVGIYTNLSPEHLEFHPTMDHYREAKLKLFNQVRQAVVNIDDDELSQTILTRFNGPVLTYGMDRPADISAKAIQADDQGTRFILTVSQESHPVRAPIFGRYNMANLLAAIGTCLLFGHSLHDIISVLPKVEGPEGRFQKVETYPSHQIVLDYAHTPEALINVLEAARQLTYKRLILLITGIGLRDPQKRPKMAKAAEGHADEIVVSVDHPGYFDRDVIADDVRRGFTNPFSQHIHKTIYREDGIHHALSLAEEGDLVLITGLGFGGYQVICGENVPYDELAVIHSYFQKKARERVYVREQTS</sequence>
<proteinExistence type="inferred from homology"/>
<dbReference type="GO" id="GO:0051301">
    <property type="term" value="P:cell division"/>
    <property type="evidence" value="ECO:0007669"/>
    <property type="project" value="UniProtKB-KW"/>
</dbReference>
<dbReference type="GO" id="GO:0008360">
    <property type="term" value="P:regulation of cell shape"/>
    <property type="evidence" value="ECO:0007669"/>
    <property type="project" value="UniProtKB-KW"/>
</dbReference>
<keyword evidence="14" id="KW-1185">Reference proteome</keyword>
<dbReference type="SUPFAM" id="SSF63418">
    <property type="entry name" value="MurE/MurF N-terminal domain"/>
    <property type="match status" value="1"/>
</dbReference>
<dbReference type="InterPro" id="IPR013221">
    <property type="entry name" value="Mur_ligase_cen"/>
</dbReference>
<comment type="caution">
    <text evidence="13">The sequence shown here is derived from an EMBL/GenBank/DDBJ whole genome shotgun (WGS) entry which is preliminary data.</text>
</comment>
<dbReference type="GO" id="GO:0016881">
    <property type="term" value="F:acid-amino acid ligase activity"/>
    <property type="evidence" value="ECO:0007669"/>
    <property type="project" value="UniProtKB-UniRule"/>
</dbReference>
<dbReference type="PANTHER" id="PTHR23135">
    <property type="entry name" value="MUR LIGASE FAMILY MEMBER"/>
    <property type="match status" value="1"/>
</dbReference>
<feature type="binding site" evidence="8">
    <location>
        <position position="196"/>
    </location>
    <ligand>
        <name>UDP-N-acetyl-alpha-D-muramoyl-L-alanyl-D-glutamate</name>
        <dbReference type="ChEBI" id="CHEBI:83900"/>
    </ligand>
</feature>
<evidence type="ECO:0000259" key="10">
    <source>
        <dbReference type="Pfam" id="PF01225"/>
    </source>
</evidence>
<feature type="binding site" evidence="8">
    <location>
        <position position="32"/>
    </location>
    <ligand>
        <name>UDP-N-acetyl-alpha-D-muramoyl-L-alanyl-D-glutamate</name>
        <dbReference type="ChEBI" id="CHEBI:83900"/>
    </ligand>
</feature>
<dbReference type="Gene3D" id="3.40.1190.10">
    <property type="entry name" value="Mur-like, catalytic domain"/>
    <property type="match status" value="1"/>
</dbReference>
<keyword evidence="8" id="KW-0547">Nucleotide-binding</keyword>
<dbReference type="SUPFAM" id="SSF53244">
    <property type="entry name" value="MurD-like peptide ligases, peptide-binding domain"/>
    <property type="match status" value="1"/>
</dbReference>
<dbReference type="InterPro" id="IPR036565">
    <property type="entry name" value="Mur-like_cat_sf"/>
</dbReference>
<keyword evidence="3 8" id="KW-0132">Cell division</keyword>
<dbReference type="InterPro" id="IPR000713">
    <property type="entry name" value="Mur_ligase_N"/>
</dbReference>
<evidence type="ECO:0000256" key="5">
    <source>
        <dbReference type="ARBA" id="ARBA00022984"/>
    </source>
</evidence>
<accession>A0A4R6TW02</accession>
<protein>
    <recommendedName>
        <fullName evidence="8">UDP-N-acetylmuramyl-tripeptide synthetase</fullName>
        <ecNumber evidence="8">6.3.2.-</ecNumber>
    </recommendedName>
    <alternativeName>
        <fullName evidence="8">UDP-MurNAc-tripeptide synthetase</fullName>
    </alternativeName>
</protein>
<keyword evidence="8" id="KW-0963">Cytoplasm</keyword>
<dbReference type="GO" id="GO:0005737">
    <property type="term" value="C:cytoplasm"/>
    <property type="evidence" value="ECO:0007669"/>
    <property type="project" value="UniProtKB-SubCell"/>
</dbReference>
<feature type="binding site" evidence="8">
    <location>
        <position position="198"/>
    </location>
    <ligand>
        <name>UDP-N-acetyl-alpha-D-muramoyl-L-alanyl-D-glutamate</name>
        <dbReference type="ChEBI" id="CHEBI:83900"/>
    </ligand>
</feature>
<dbReference type="InterPro" id="IPR036615">
    <property type="entry name" value="Mur_ligase_C_dom_sf"/>
</dbReference>
<dbReference type="Pfam" id="PF02875">
    <property type="entry name" value="Mur_ligase_C"/>
    <property type="match status" value="1"/>
</dbReference>
<comment type="function">
    <text evidence="8">Catalyzes the addition of an amino acid to the nucleotide precursor UDP-N-acetylmuramoyl-L-alanyl-D-glutamate (UMAG) in the biosynthesis of bacterial cell-wall peptidoglycan.</text>
</comment>
<dbReference type="NCBIfam" id="NF001126">
    <property type="entry name" value="PRK00139.1-4"/>
    <property type="match status" value="1"/>
</dbReference>
<comment type="caution">
    <text evidence="8">Lacks conserved residue(s) required for the propagation of feature annotation.</text>
</comment>
<dbReference type="Gene3D" id="3.40.1390.10">
    <property type="entry name" value="MurE/MurF, N-terminal domain"/>
    <property type="match status" value="1"/>
</dbReference>
<evidence type="ECO:0000256" key="3">
    <source>
        <dbReference type="ARBA" id="ARBA00022618"/>
    </source>
</evidence>
<dbReference type="UniPathway" id="UPA00219"/>
<dbReference type="InterPro" id="IPR005761">
    <property type="entry name" value="UDP-N-AcMur-Glu-dNH2Pim_ligase"/>
</dbReference>
<comment type="subcellular location">
    <subcellularLocation>
        <location evidence="8 9">Cytoplasm</location>
    </subcellularLocation>
</comment>
<comment type="pathway">
    <text evidence="1 8 9">Cell wall biogenesis; peptidoglycan biosynthesis.</text>
</comment>
<feature type="domain" description="Mur ligase C-terminal" evidence="11">
    <location>
        <begin position="339"/>
        <end position="465"/>
    </location>
</feature>
<keyword evidence="4 8" id="KW-0133">Cell shape</keyword>
<comment type="similarity">
    <text evidence="2 8">Belongs to the MurCDEF family. MurE subfamily.</text>
</comment>
<evidence type="ECO:0000313" key="14">
    <source>
        <dbReference type="Proteomes" id="UP000295632"/>
    </source>
</evidence>
<evidence type="ECO:0000256" key="6">
    <source>
        <dbReference type="ARBA" id="ARBA00023306"/>
    </source>
</evidence>
<keyword evidence="6 8" id="KW-0131">Cell cycle</keyword>
<feature type="binding site" evidence="8">
    <location>
        <position position="190"/>
    </location>
    <ligand>
        <name>UDP-N-acetyl-alpha-D-muramoyl-L-alanyl-D-glutamate</name>
        <dbReference type="ChEBI" id="CHEBI:83900"/>
    </ligand>
</feature>
<dbReference type="Gene3D" id="3.90.190.20">
    <property type="entry name" value="Mur ligase, C-terminal domain"/>
    <property type="match status" value="1"/>
</dbReference>
<dbReference type="EC" id="6.3.2.-" evidence="8"/>
<organism evidence="13 14">
    <name type="scientific">Aureibacillus halotolerans</name>
    <dbReference type="NCBI Taxonomy" id="1508390"/>
    <lineage>
        <taxon>Bacteria</taxon>
        <taxon>Bacillati</taxon>
        <taxon>Bacillota</taxon>
        <taxon>Bacilli</taxon>
        <taxon>Bacillales</taxon>
        <taxon>Bacillaceae</taxon>
        <taxon>Aureibacillus</taxon>
    </lineage>
</organism>
<evidence type="ECO:0000256" key="9">
    <source>
        <dbReference type="RuleBase" id="RU004135"/>
    </source>
</evidence>
<feature type="domain" description="Mur ligase central" evidence="12">
    <location>
        <begin position="116"/>
        <end position="316"/>
    </location>
</feature>
<comment type="PTM">
    <text evidence="8">Carboxylation is probably crucial for Mg(2+) binding and, consequently, for the gamma-phosphate positioning of ATP.</text>
</comment>
<evidence type="ECO:0000256" key="4">
    <source>
        <dbReference type="ARBA" id="ARBA00022960"/>
    </source>
</evidence>
<dbReference type="Proteomes" id="UP000295632">
    <property type="component" value="Unassembled WGS sequence"/>
</dbReference>
<name>A0A4R6TW02_9BACI</name>
<keyword evidence="5 8" id="KW-0573">Peptidoglycan synthesis</keyword>
<dbReference type="GO" id="GO:0000287">
    <property type="term" value="F:magnesium ion binding"/>
    <property type="evidence" value="ECO:0007669"/>
    <property type="project" value="UniProtKB-UniRule"/>
</dbReference>
<keyword evidence="8" id="KW-0460">Magnesium</keyword>
<dbReference type="AlphaFoldDB" id="A0A4R6TW02"/>
<dbReference type="InterPro" id="IPR004101">
    <property type="entry name" value="Mur_ligase_C"/>
</dbReference>
<keyword evidence="8 13" id="KW-0436">Ligase</keyword>
<evidence type="ECO:0000259" key="11">
    <source>
        <dbReference type="Pfam" id="PF02875"/>
    </source>
</evidence>
<evidence type="ECO:0000256" key="7">
    <source>
        <dbReference type="ARBA" id="ARBA00023316"/>
    </source>
</evidence>
<dbReference type="HAMAP" id="MF_00208">
    <property type="entry name" value="MurE"/>
    <property type="match status" value="1"/>
</dbReference>
<dbReference type="RefSeq" id="WP_243740180.1">
    <property type="nucleotide sequence ID" value="NZ_SNYJ01000013.1"/>
</dbReference>
<evidence type="ECO:0000256" key="8">
    <source>
        <dbReference type="HAMAP-Rule" id="MF_00208"/>
    </source>
</evidence>
<feature type="binding site" evidence="8">
    <location>
        <begin position="118"/>
        <end position="124"/>
    </location>
    <ligand>
        <name>ATP</name>
        <dbReference type="ChEBI" id="CHEBI:30616"/>
    </ligand>
</feature>
<evidence type="ECO:0000256" key="2">
    <source>
        <dbReference type="ARBA" id="ARBA00005898"/>
    </source>
</evidence>
<evidence type="ECO:0000313" key="13">
    <source>
        <dbReference type="EMBL" id="TDQ37416.1"/>
    </source>
</evidence>
<keyword evidence="8" id="KW-0067">ATP-binding</keyword>
<dbReference type="Pfam" id="PF08245">
    <property type="entry name" value="Mur_ligase_M"/>
    <property type="match status" value="1"/>
</dbReference>
<feature type="binding site" evidence="8">
    <location>
        <begin position="163"/>
        <end position="164"/>
    </location>
    <ligand>
        <name>UDP-N-acetyl-alpha-D-muramoyl-L-alanyl-D-glutamate</name>
        <dbReference type="ChEBI" id="CHEBI:83900"/>
    </ligand>
</feature>
<comment type="cofactor">
    <cofactor evidence="8">
        <name>Mg(2+)</name>
        <dbReference type="ChEBI" id="CHEBI:18420"/>
    </cofactor>
</comment>
<dbReference type="InterPro" id="IPR035911">
    <property type="entry name" value="MurE/MurF_N"/>
</dbReference>
<dbReference type="Pfam" id="PF01225">
    <property type="entry name" value="Mur_ligase"/>
    <property type="match status" value="1"/>
</dbReference>
<dbReference type="GO" id="GO:0071555">
    <property type="term" value="P:cell wall organization"/>
    <property type="evidence" value="ECO:0007669"/>
    <property type="project" value="UniProtKB-KW"/>
</dbReference>
<reference evidence="13 14" key="1">
    <citation type="submission" date="2019-03" db="EMBL/GenBank/DDBJ databases">
        <title>Genomic Encyclopedia of Type Strains, Phase IV (KMG-IV): sequencing the most valuable type-strain genomes for metagenomic binning, comparative biology and taxonomic classification.</title>
        <authorList>
            <person name="Goeker M."/>
        </authorList>
    </citation>
    <scope>NUCLEOTIDE SEQUENCE [LARGE SCALE GENOMIC DNA]</scope>
    <source>
        <strain evidence="13 14">DSM 28697</strain>
    </source>
</reference>
<dbReference type="EMBL" id="SNYJ01000013">
    <property type="protein sequence ID" value="TDQ37416.1"/>
    <property type="molecule type" value="Genomic_DNA"/>
</dbReference>